<dbReference type="InterPro" id="IPR036397">
    <property type="entry name" value="RNaseH_sf"/>
</dbReference>
<evidence type="ECO:0000256" key="8">
    <source>
        <dbReference type="ARBA" id="ARBA00022490"/>
    </source>
</evidence>
<dbReference type="SUPFAM" id="SSF53098">
    <property type="entry name" value="Ribonuclease H-like"/>
    <property type="match status" value="1"/>
</dbReference>
<dbReference type="RefSeq" id="WP_380964996.1">
    <property type="nucleotide sequence ID" value="NZ_JBHTCO010000004.1"/>
</dbReference>
<keyword evidence="9 14" id="KW-0540">Nuclease</keyword>
<feature type="coiled-coil region" evidence="17">
    <location>
        <begin position="3"/>
        <end position="30"/>
    </location>
</feature>
<dbReference type="InterPro" id="IPR022898">
    <property type="entry name" value="RNase_HII"/>
</dbReference>
<comment type="catalytic activity">
    <reaction evidence="1 14 15 16">
        <text>Endonucleolytic cleavage to 5'-phosphomonoester.</text>
        <dbReference type="EC" id="3.1.26.4"/>
    </reaction>
</comment>
<reference evidence="20" key="1">
    <citation type="journal article" date="2019" name="Int. J. Syst. Evol. Microbiol.">
        <title>The Global Catalogue of Microorganisms (GCM) 10K type strain sequencing project: providing services to taxonomists for standard genome sequencing and annotation.</title>
        <authorList>
            <consortium name="The Broad Institute Genomics Platform"/>
            <consortium name="The Broad Institute Genome Sequencing Center for Infectious Disease"/>
            <person name="Wu L."/>
            <person name="Ma J."/>
        </authorList>
    </citation>
    <scope>NUCLEOTIDE SEQUENCE [LARGE SCALE GENOMIC DNA]</scope>
    <source>
        <strain evidence="20">CGMCC 1.16305</strain>
    </source>
</reference>
<gene>
    <name evidence="14" type="primary">rnhB</name>
    <name evidence="19" type="ORF">ACFQRG_06005</name>
</gene>
<dbReference type="PROSITE" id="PS51975">
    <property type="entry name" value="RNASE_H_2"/>
    <property type="match status" value="1"/>
</dbReference>
<dbReference type="NCBIfam" id="NF000595">
    <property type="entry name" value="PRK00015.1-3"/>
    <property type="match status" value="1"/>
</dbReference>
<feature type="binding site" evidence="14 15">
    <location>
        <position position="167"/>
    </location>
    <ligand>
        <name>a divalent metal cation</name>
        <dbReference type="ChEBI" id="CHEBI:60240"/>
    </ligand>
</feature>
<keyword evidence="13 14" id="KW-0464">Manganese</keyword>
<keyword evidence="11 14" id="KW-0255">Endonuclease</keyword>
<dbReference type="NCBIfam" id="NF000594">
    <property type="entry name" value="PRK00015.1-1"/>
    <property type="match status" value="1"/>
</dbReference>
<dbReference type="PANTHER" id="PTHR10954">
    <property type="entry name" value="RIBONUCLEASE H2 SUBUNIT A"/>
    <property type="match status" value="1"/>
</dbReference>
<dbReference type="InterPro" id="IPR001352">
    <property type="entry name" value="RNase_HII/HIII"/>
</dbReference>
<evidence type="ECO:0000256" key="3">
    <source>
        <dbReference type="ARBA" id="ARBA00004065"/>
    </source>
</evidence>
<evidence type="ECO:0000256" key="10">
    <source>
        <dbReference type="ARBA" id="ARBA00022723"/>
    </source>
</evidence>
<keyword evidence="20" id="KW-1185">Reference proteome</keyword>
<dbReference type="EMBL" id="JBHTCO010000004">
    <property type="protein sequence ID" value="MFC7392534.1"/>
    <property type="molecule type" value="Genomic_DNA"/>
</dbReference>
<evidence type="ECO:0000313" key="20">
    <source>
        <dbReference type="Proteomes" id="UP001596505"/>
    </source>
</evidence>
<evidence type="ECO:0000256" key="17">
    <source>
        <dbReference type="SAM" id="Coils"/>
    </source>
</evidence>
<organism evidence="19 20">
    <name type="scientific">Scopulibacillus cellulosilyticus</name>
    <dbReference type="NCBI Taxonomy" id="2665665"/>
    <lineage>
        <taxon>Bacteria</taxon>
        <taxon>Bacillati</taxon>
        <taxon>Bacillota</taxon>
        <taxon>Bacilli</taxon>
        <taxon>Bacillales</taxon>
        <taxon>Sporolactobacillaceae</taxon>
        <taxon>Scopulibacillus</taxon>
    </lineage>
</organism>
<comment type="subcellular location">
    <subcellularLocation>
        <location evidence="4 14">Cytoplasm</location>
    </subcellularLocation>
</comment>
<dbReference type="Proteomes" id="UP001596505">
    <property type="component" value="Unassembled WGS sequence"/>
</dbReference>
<evidence type="ECO:0000256" key="4">
    <source>
        <dbReference type="ARBA" id="ARBA00004496"/>
    </source>
</evidence>
<evidence type="ECO:0000256" key="9">
    <source>
        <dbReference type="ARBA" id="ARBA00022722"/>
    </source>
</evidence>
<dbReference type="Pfam" id="PF01351">
    <property type="entry name" value="RNase_HII"/>
    <property type="match status" value="1"/>
</dbReference>
<sequence>MSIKKLEQKLSQIENLDDEERRALEQDERKGVQNLLKRWDQRQLKKRQMIEHYKKMTQFEHQLFAQGKYHIAGIDEAGRGPLAGPVVAAAVILKPEATLYGINDSKQLSKKQRQQFVTMIYDQAVSVGVGIVSACEIDKINIYQAAKKAMEKAVDALSVVPEHLLIDAMTLPINIPQTSIVKGDAKSISIAAASIIAKEERDRMMTELDGIYPGYDFASHAGYGTKNHLAALEELGPCPEHRRSFAPVQLKNINS</sequence>
<feature type="binding site" evidence="14 15">
    <location>
        <position position="75"/>
    </location>
    <ligand>
        <name>a divalent metal cation</name>
        <dbReference type="ChEBI" id="CHEBI:60240"/>
    </ligand>
</feature>
<evidence type="ECO:0000256" key="6">
    <source>
        <dbReference type="ARBA" id="ARBA00012180"/>
    </source>
</evidence>
<evidence type="ECO:0000256" key="2">
    <source>
        <dbReference type="ARBA" id="ARBA00001946"/>
    </source>
</evidence>
<comment type="similarity">
    <text evidence="5 14 16">Belongs to the RNase HII family.</text>
</comment>
<evidence type="ECO:0000313" key="19">
    <source>
        <dbReference type="EMBL" id="MFC7392534.1"/>
    </source>
</evidence>
<comment type="cofactor">
    <cofactor evidence="14 15">
        <name>Mn(2+)</name>
        <dbReference type="ChEBI" id="CHEBI:29035"/>
    </cofactor>
    <cofactor evidence="14 15">
        <name>Mg(2+)</name>
        <dbReference type="ChEBI" id="CHEBI:18420"/>
    </cofactor>
    <text evidence="14 15">Manganese or magnesium. Binds 1 divalent metal ion per monomer in the absence of substrate. May bind a second metal ion after substrate binding.</text>
</comment>
<feature type="domain" description="RNase H type-2" evidence="18">
    <location>
        <begin position="69"/>
        <end position="255"/>
    </location>
</feature>
<keyword evidence="8 14" id="KW-0963">Cytoplasm</keyword>
<evidence type="ECO:0000256" key="7">
    <source>
        <dbReference type="ARBA" id="ARBA00019179"/>
    </source>
</evidence>
<evidence type="ECO:0000256" key="11">
    <source>
        <dbReference type="ARBA" id="ARBA00022759"/>
    </source>
</evidence>
<dbReference type="Gene3D" id="3.30.420.10">
    <property type="entry name" value="Ribonuclease H-like superfamily/Ribonuclease H"/>
    <property type="match status" value="1"/>
</dbReference>
<keyword evidence="10 14" id="KW-0479">Metal-binding</keyword>
<feature type="binding site" evidence="14 15">
    <location>
        <position position="76"/>
    </location>
    <ligand>
        <name>a divalent metal cation</name>
        <dbReference type="ChEBI" id="CHEBI:60240"/>
    </ligand>
</feature>
<dbReference type="EC" id="3.1.26.4" evidence="6 14"/>
<comment type="cofactor">
    <cofactor evidence="2">
        <name>Mg(2+)</name>
        <dbReference type="ChEBI" id="CHEBI:18420"/>
    </cofactor>
</comment>
<comment type="function">
    <text evidence="3 14 16">Endonuclease that specifically degrades the RNA of RNA-DNA hybrids.</text>
</comment>
<evidence type="ECO:0000259" key="18">
    <source>
        <dbReference type="PROSITE" id="PS51975"/>
    </source>
</evidence>
<keyword evidence="17" id="KW-0175">Coiled coil</keyword>
<dbReference type="InterPro" id="IPR024567">
    <property type="entry name" value="RNase_HII/HIII_dom"/>
</dbReference>
<proteinExistence type="inferred from homology"/>
<evidence type="ECO:0000256" key="16">
    <source>
        <dbReference type="RuleBase" id="RU003515"/>
    </source>
</evidence>
<comment type="caution">
    <text evidence="19">The sequence shown here is derived from an EMBL/GenBank/DDBJ whole genome shotgun (WGS) entry which is preliminary data.</text>
</comment>
<evidence type="ECO:0000256" key="13">
    <source>
        <dbReference type="ARBA" id="ARBA00023211"/>
    </source>
</evidence>
<name>A0ABW2PTT5_9BACL</name>
<evidence type="ECO:0000256" key="14">
    <source>
        <dbReference type="HAMAP-Rule" id="MF_00052"/>
    </source>
</evidence>
<evidence type="ECO:0000256" key="15">
    <source>
        <dbReference type="PROSITE-ProRule" id="PRU01319"/>
    </source>
</evidence>
<dbReference type="InterPro" id="IPR012337">
    <property type="entry name" value="RNaseH-like_sf"/>
</dbReference>
<dbReference type="HAMAP" id="MF_00052_B">
    <property type="entry name" value="RNase_HII_B"/>
    <property type="match status" value="1"/>
</dbReference>
<dbReference type="GO" id="GO:0004523">
    <property type="term" value="F:RNA-DNA hybrid ribonuclease activity"/>
    <property type="evidence" value="ECO:0007669"/>
    <property type="project" value="UniProtKB-EC"/>
</dbReference>
<keyword evidence="12 14" id="KW-0378">Hydrolase</keyword>
<evidence type="ECO:0000256" key="1">
    <source>
        <dbReference type="ARBA" id="ARBA00000077"/>
    </source>
</evidence>
<accession>A0ABW2PTT5</accession>
<dbReference type="PANTHER" id="PTHR10954:SF18">
    <property type="entry name" value="RIBONUCLEASE HII"/>
    <property type="match status" value="1"/>
</dbReference>
<dbReference type="CDD" id="cd07182">
    <property type="entry name" value="RNase_HII_bacteria_HII_like"/>
    <property type="match status" value="1"/>
</dbReference>
<evidence type="ECO:0000256" key="12">
    <source>
        <dbReference type="ARBA" id="ARBA00022801"/>
    </source>
</evidence>
<protein>
    <recommendedName>
        <fullName evidence="7 14">Ribonuclease HII</fullName>
        <shortName evidence="14">RNase HII</shortName>
        <ecNumber evidence="6 14">3.1.26.4</ecNumber>
    </recommendedName>
</protein>
<evidence type="ECO:0000256" key="5">
    <source>
        <dbReference type="ARBA" id="ARBA00007383"/>
    </source>
</evidence>